<dbReference type="InterPro" id="IPR011032">
    <property type="entry name" value="GroES-like_sf"/>
</dbReference>
<dbReference type="Pfam" id="PF13602">
    <property type="entry name" value="ADH_zinc_N_2"/>
    <property type="match status" value="1"/>
</dbReference>
<evidence type="ECO:0000313" key="5">
    <source>
        <dbReference type="Proteomes" id="UP000649955"/>
    </source>
</evidence>
<dbReference type="SMART" id="SM00829">
    <property type="entry name" value="PKS_ER"/>
    <property type="match status" value="1"/>
</dbReference>
<dbReference type="Gene3D" id="3.90.180.10">
    <property type="entry name" value="Medium-chain alcohol dehydrogenases, catalytic domain"/>
    <property type="match status" value="1"/>
</dbReference>
<dbReference type="Proteomes" id="UP000649955">
    <property type="component" value="Unassembled WGS sequence"/>
</dbReference>
<evidence type="ECO:0000259" key="3">
    <source>
        <dbReference type="SMART" id="SM00829"/>
    </source>
</evidence>
<dbReference type="PANTHER" id="PTHR48106">
    <property type="entry name" value="QUINONE OXIDOREDUCTASE PIG3-RELATED"/>
    <property type="match status" value="1"/>
</dbReference>
<gene>
    <name evidence="4" type="ORF">GCM10017567_47860</name>
</gene>
<accession>A0ABQ3KGL7</accession>
<keyword evidence="1" id="KW-0521">NADP</keyword>
<dbReference type="InterPro" id="IPR013154">
    <property type="entry name" value="ADH-like_N"/>
</dbReference>
<evidence type="ECO:0000256" key="1">
    <source>
        <dbReference type="ARBA" id="ARBA00022857"/>
    </source>
</evidence>
<dbReference type="InterPro" id="IPR020843">
    <property type="entry name" value="ER"/>
</dbReference>
<dbReference type="Gene3D" id="3.40.50.720">
    <property type="entry name" value="NAD(P)-binding Rossmann-like Domain"/>
    <property type="match status" value="1"/>
</dbReference>
<evidence type="ECO:0000256" key="2">
    <source>
        <dbReference type="ARBA" id="ARBA00023002"/>
    </source>
</evidence>
<protein>
    <recommendedName>
        <fullName evidence="3">Enoyl reductase (ER) domain-containing protein</fullName>
    </recommendedName>
</protein>
<keyword evidence="5" id="KW-1185">Reference proteome</keyword>
<organism evidence="4 5">
    <name type="scientific">Amycolatopsis bullii</name>
    <dbReference type="NCBI Taxonomy" id="941987"/>
    <lineage>
        <taxon>Bacteria</taxon>
        <taxon>Bacillati</taxon>
        <taxon>Actinomycetota</taxon>
        <taxon>Actinomycetes</taxon>
        <taxon>Pseudonocardiales</taxon>
        <taxon>Pseudonocardiaceae</taxon>
        <taxon>Amycolatopsis</taxon>
    </lineage>
</organism>
<dbReference type="SUPFAM" id="SSF50129">
    <property type="entry name" value="GroES-like"/>
    <property type="match status" value="1"/>
</dbReference>
<dbReference type="PANTHER" id="PTHR48106:SF18">
    <property type="entry name" value="QUINONE OXIDOREDUCTASE PIG3"/>
    <property type="match status" value="1"/>
</dbReference>
<reference evidence="5" key="1">
    <citation type="journal article" date="2019" name="Int. J. Syst. Evol. Microbiol.">
        <title>The Global Catalogue of Microorganisms (GCM) 10K type strain sequencing project: providing services to taxonomists for standard genome sequencing and annotation.</title>
        <authorList>
            <consortium name="The Broad Institute Genomics Platform"/>
            <consortium name="The Broad Institute Genome Sequencing Center for Infectious Disease"/>
            <person name="Wu L."/>
            <person name="Ma J."/>
        </authorList>
    </citation>
    <scope>NUCLEOTIDE SEQUENCE [LARGE SCALE GENOMIC DNA]</scope>
    <source>
        <strain evidence="5">CGMCC 4.7680</strain>
    </source>
</reference>
<dbReference type="EMBL" id="BNAW01000022">
    <property type="protein sequence ID" value="GHG23340.1"/>
    <property type="molecule type" value="Genomic_DNA"/>
</dbReference>
<feature type="domain" description="Enoyl reductase (ER)" evidence="3">
    <location>
        <begin position="10"/>
        <end position="296"/>
    </location>
</feature>
<dbReference type="RefSeq" id="WP_229902886.1">
    <property type="nucleotide sequence ID" value="NZ_BNAW01000022.1"/>
</dbReference>
<sequence>MRAVVQHGTGGPEVLVVEDRPEPARNPGEVLVRTEAIGVPFYETQLRSGLIPAGPPSVFGHEAAGIVLDADDPNLRGKRVVTMSYTGGAYAEVVAASQYALVPGGLSPELAVAAAVPASVALALIKTADVKAGETVLVEAASGAIGGFLARLAEQRGARVVTTAGNTEADIDHRDPDWRQQVPEGIDVVFESIGGPRAAELTAKLAPHARILAYGMLSGEFPVFPVAGLIARGITLIGFGGPDAYGKRVAADRAEALGLVADGTLPPVIDRTYPLADVAAAHARVESREGVGKVVLIP</sequence>
<dbReference type="SUPFAM" id="SSF51735">
    <property type="entry name" value="NAD(P)-binding Rossmann-fold domains"/>
    <property type="match status" value="1"/>
</dbReference>
<evidence type="ECO:0000313" key="4">
    <source>
        <dbReference type="EMBL" id="GHG23340.1"/>
    </source>
</evidence>
<dbReference type="Pfam" id="PF08240">
    <property type="entry name" value="ADH_N"/>
    <property type="match status" value="1"/>
</dbReference>
<name>A0ABQ3KGL7_9PSEU</name>
<keyword evidence="2" id="KW-0560">Oxidoreductase</keyword>
<dbReference type="InterPro" id="IPR036291">
    <property type="entry name" value="NAD(P)-bd_dom_sf"/>
</dbReference>
<proteinExistence type="predicted"/>
<comment type="caution">
    <text evidence="4">The sequence shown here is derived from an EMBL/GenBank/DDBJ whole genome shotgun (WGS) entry which is preliminary data.</text>
</comment>